<keyword evidence="7 8" id="KW-0472">Membrane</keyword>
<feature type="transmembrane region" description="Helical" evidence="10">
    <location>
        <begin position="50"/>
        <end position="72"/>
    </location>
</feature>
<feature type="repeat" description="Solcar" evidence="8">
    <location>
        <begin position="201"/>
        <end position="287"/>
    </location>
</feature>
<keyword evidence="3 9" id="KW-0813">Transport</keyword>
<evidence type="ECO:0000313" key="12">
    <source>
        <dbReference type="Proteomes" id="UP000078492"/>
    </source>
</evidence>
<dbReference type="AlphaFoldDB" id="A0A195DEK0"/>
<protein>
    <submittedName>
        <fullName evidence="11">Mitochondrial 2-oxoglutarate/malate carrier protein</fullName>
    </submittedName>
</protein>
<reference evidence="11 12" key="1">
    <citation type="submission" date="2015-09" db="EMBL/GenBank/DDBJ databases">
        <title>Trachymyrmex cornetzi WGS genome.</title>
        <authorList>
            <person name="Nygaard S."/>
            <person name="Hu H."/>
            <person name="Boomsma J."/>
            <person name="Zhang G."/>
        </authorList>
    </citation>
    <scope>NUCLEOTIDE SEQUENCE [LARGE SCALE GENOMIC DNA]</scope>
    <source>
        <strain evidence="11">Tcor2-1</strain>
        <tissue evidence="11">Whole body</tissue>
    </source>
</reference>
<comment type="subcellular location">
    <subcellularLocation>
        <location evidence="1">Membrane</location>
        <topology evidence="1">Multi-pass membrane protein</topology>
    </subcellularLocation>
</comment>
<evidence type="ECO:0000256" key="8">
    <source>
        <dbReference type="PROSITE-ProRule" id="PRU00282"/>
    </source>
</evidence>
<dbReference type="InterPro" id="IPR018108">
    <property type="entry name" value="MCP_transmembrane"/>
</dbReference>
<accession>A0A195DEK0</accession>
<evidence type="ECO:0000256" key="1">
    <source>
        <dbReference type="ARBA" id="ARBA00004141"/>
    </source>
</evidence>
<sequence>MSAPIQDAKVPKFINFVIGGMSGIIAQIVTHPMDVIKIRMQVSQDSLRVAVLRTLCTNGICGFYAGLSAALLRQLTYTTSRLGIYTTLLDIGEQHFGYLNYVTMISLGMIAGVMGSFIGTPTDLVLVLFRMVADVNLPPGERRKYRNAVSGIFNIWKTEGLFGLWRGAVPTMGRAAIVNGAQLGTYTRAKKLLQDTGYIKNDIPLQITAAMMSSVITCSASIPIDAAKTRIQNWRQPMKPPGVLAMIVNIAKKEGVMLLWRGFLPYYSRAAPNTVITMVCVDQLHQMYSKFCSIS</sequence>
<organism evidence="11 12">
    <name type="scientific">Trachymyrmex cornetzi</name>
    <dbReference type="NCBI Taxonomy" id="471704"/>
    <lineage>
        <taxon>Eukaryota</taxon>
        <taxon>Metazoa</taxon>
        <taxon>Ecdysozoa</taxon>
        <taxon>Arthropoda</taxon>
        <taxon>Hexapoda</taxon>
        <taxon>Insecta</taxon>
        <taxon>Pterygota</taxon>
        <taxon>Neoptera</taxon>
        <taxon>Endopterygota</taxon>
        <taxon>Hymenoptera</taxon>
        <taxon>Apocrita</taxon>
        <taxon>Aculeata</taxon>
        <taxon>Formicoidea</taxon>
        <taxon>Formicidae</taxon>
        <taxon>Myrmicinae</taxon>
        <taxon>Trachymyrmex</taxon>
    </lineage>
</organism>
<feature type="transmembrane region" description="Helical" evidence="10">
    <location>
        <begin position="98"/>
        <end position="120"/>
    </location>
</feature>
<feature type="repeat" description="Solcar" evidence="8">
    <location>
        <begin position="10"/>
        <end position="91"/>
    </location>
</feature>
<evidence type="ECO:0000256" key="3">
    <source>
        <dbReference type="ARBA" id="ARBA00022448"/>
    </source>
</evidence>
<keyword evidence="6 10" id="KW-1133">Transmembrane helix</keyword>
<keyword evidence="12" id="KW-1185">Reference proteome</keyword>
<proteinExistence type="inferred from homology"/>
<dbReference type="EMBL" id="KQ980934">
    <property type="protein sequence ID" value="KYN11330.1"/>
    <property type="molecule type" value="Genomic_DNA"/>
</dbReference>
<dbReference type="PANTHER" id="PTHR45618">
    <property type="entry name" value="MITOCHONDRIAL DICARBOXYLATE CARRIER-RELATED"/>
    <property type="match status" value="1"/>
</dbReference>
<keyword evidence="5" id="KW-0677">Repeat</keyword>
<feature type="transmembrane region" description="Helical" evidence="10">
    <location>
        <begin position="12"/>
        <end position="29"/>
    </location>
</feature>
<evidence type="ECO:0000256" key="2">
    <source>
        <dbReference type="ARBA" id="ARBA00006375"/>
    </source>
</evidence>
<dbReference type="InterPro" id="IPR050391">
    <property type="entry name" value="Mito_Metabolite_Transporter"/>
</dbReference>
<evidence type="ECO:0000256" key="10">
    <source>
        <dbReference type="SAM" id="Phobius"/>
    </source>
</evidence>
<name>A0A195DEK0_9HYME</name>
<dbReference type="InterPro" id="IPR023395">
    <property type="entry name" value="MCP_dom_sf"/>
</dbReference>
<dbReference type="STRING" id="471704.A0A195DEK0"/>
<feature type="repeat" description="Solcar" evidence="8">
    <location>
        <begin position="99"/>
        <end position="192"/>
    </location>
</feature>
<gene>
    <name evidence="11" type="ORF">ALC57_16541</name>
</gene>
<evidence type="ECO:0000256" key="5">
    <source>
        <dbReference type="ARBA" id="ARBA00022737"/>
    </source>
</evidence>
<dbReference type="SUPFAM" id="SSF103506">
    <property type="entry name" value="Mitochondrial carrier"/>
    <property type="match status" value="1"/>
</dbReference>
<dbReference type="Proteomes" id="UP000078492">
    <property type="component" value="Unassembled WGS sequence"/>
</dbReference>
<evidence type="ECO:0000256" key="7">
    <source>
        <dbReference type="ARBA" id="ARBA00023136"/>
    </source>
</evidence>
<dbReference type="PROSITE" id="PS50920">
    <property type="entry name" value="SOLCAR"/>
    <property type="match status" value="3"/>
</dbReference>
<dbReference type="Pfam" id="PF00153">
    <property type="entry name" value="Mito_carr"/>
    <property type="match status" value="3"/>
</dbReference>
<evidence type="ECO:0000313" key="11">
    <source>
        <dbReference type="EMBL" id="KYN11330.1"/>
    </source>
</evidence>
<keyword evidence="4 8" id="KW-0812">Transmembrane</keyword>
<dbReference type="GO" id="GO:0016020">
    <property type="term" value="C:membrane"/>
    <property type="evidence" value="ECO:0007669"/>
    <property type="project" value="UniProtKB-SubCell"/>
</dbReference>
<evidence type="ECO:0000256" key="4">
    <source>
        <dbReference type="ARBA" id="ARBA00022692"/>
    </source>
</evidence>
<evidence type="ECO:0000256" key="6">
    <source>
        <dbReference type="ARBA" id="ARBA00022989"/>
    </source>
</evidence>
<evidence type="ECO:0000256" key="9">
    <source>
        <dbReference type="RuleBase" id="RU000488"/>
    </source>
</evidence>
<comment type="similarity">
    <text evidence="2 9">Belongs to the mitochondrial carrier (TC 2.A.29) family.</text>
</comment>
<dbReference type="Gene3D" id="1.50.40.10">
    <property type="entry name" value="Mitochondrial carrier domain"/>
    <property type="match status" value="1"/>
</dbReference>